<dbReference type="PATRIC" id="fig|879567.3.peg.1278"/>
<dbReference type="SUPFAM" id="SSF51735">
    <property type="entry name" value="NAD(P)-binding Rossmann-fold domains"/>
    <property type="match status" value="1"/>
</dbReference>
<sequence>MIHPRILALGGSGSTGRRLVGSLLRLMPHATVHAATRNSNQRTAQFGAQWVVMDVAPDSSRGMAFTDPSGFSPSTAPRPGASAEKERGGKDLSDILSSYDAVVIALGPFSTFRASCHRACIRAGVTCLDINDDPHVAREILSLHEDAVLRGSHVFTGMGVNPGLSTALLCRLAACAGECEKVDVRLFAGGNEDAGFASTMTMLHGLTPKVCELREGREVWMDADDSGSQKKEVFVTHGRSVTATHCFSAEAFLIESMHERGALLPAHNISYRMHFQGMPPAMAAFLRRFPADRFPAVTHRLARVFYTMHGLGSSNGTNMTRSILMIRAQYADRKMTAFATGETTFGLTAAYAASFIHAFLQDPKSVPAGVHATSSAIPFLPDVLTGVRALNVHVAYAEE</sequence>
<protein>
    <recommendedName>
        <fullName evidence="4">Saccharopine dehydrogenase NADP binding domain-containing protein</fullName>
    </recommendedName>
</protein>
<dbReference type="STRING" id="1322246.BN4_11235"/>
<dbReference type="eggNOG" id="COG1748">
    <property type="taxonomic scope" value="Bacteria"/>
</dbReference>
<dbReference type="Proteomes" id="UP000011724">
    <property type="component" value="Chromosome"/>
</dbReference>
<accession>M1WRS2</accession>
<proteinExistence type="predicted"/>
<keyword evidence="3" id="KW-1185">Reference proteome</keyword>
<dbReference type="OrthoDB" id="5914295at2"/>
<evidence type="ECO:0000256" key="1">
    <source>
        <dbReference type="SAM" id="MobiDB-lite"/>
    </source>
</evidence>
<dbReference type="AlphaFoldDB" id="M1WRS2"/>
<name>M1WRS2_PSEP2</name>
<dbReference type="PANTHER" id="PTHR43781:SF1">
    <property type="entry name" value="SACCHAROPINE DEHYDROGENASE"/>
    <property type="match status" value="1"/>
</dbReference>
<dbReference type="EMBL" id="FO203427">
    <property type="protein sequence ID" value="CCH48472.1"/>
    <property type="molecule type" value="Genomic_DNA"/>
</dbReference>
<evidence type="ECO:0000313" key="2">
    <source>
        <dbReference type="EMBL" id="CCH48472.1"/>
    </source>
</evidence>
<dbReference type="HOGENOM" id="CLU_690241_0_0_7"/>
<evidence type="ECO:0000313" key="3">
    <source>
        <dbReference type="Proteomes" id="UP000011724"/>
    </source>
</evidence>
<dbReference type="RefSeq" id="WP_015414520.1">
    <property type="nucleotide sequence ID" value="NC_020409.1"/>
</dbReference>
<dbReference type="Gene3D" id="3.40.50.720">
    <property type="entry name" value="NAD(P)-binding Rossmann-like Domain"/>
    <property type="match status" value="1"/>
</dbReference>
<evidence type="ECO:0008006" key="4">
    <source>
        <dbReference type="Google" id="ProtNLM"/>
    </source>
</evidence>
<reference evidence="2 3" key="1">
    <citation type="journal article" date="2013" name="PLoS ONE">
        <title>The first genomic and proteomic characterization of a deep-sea sulfate reducer: insights into the piezophilic lifestyle of Desulfovibrio piezophilus.</title>
        <authorList>
            <person name="Pradel N."/>
            <person name="Ji B."/>
            <person name="Gimenez G."/>
            <person name="Talla E."/>
            <person name="Lenoble P."/>
            <person name="Garel M."/>
            <person name="Tamburini C."/>
            <person name="Fourquet P."/>
            <person name="Lebrun R."/>
            <person name="Bertin P."/>
            <person name="Denis Y."/>
            <person name="Pophillat M."/>
            <person name="Barbe V."/>
            <person name="Ollivier B."/>
            <person name="Dolla A."/>
        </authorList>
    </citation>
    <scope>NUCLEOTIDE SEQUENCE [LARGE SCALE GENOMIC DNA]</scope>
    <source>
        <strain evidence="3">DSM 10523 / SB164P1</strain>
    </source>
</reference>
<dbReference type="BioCyc" id="DPIE1322246:BN4_RS06180-MONOMER"/>
<dbReference type="InterPro" id="IPR036291">
    <property type="entry name" value="NAD(P)-bd_dom_sf"/>
</dbReference>
<organism evidence="2 3">
    <name type="scientific">Pseudodesulfovibrio piezophilus (strain DSM 21447 / JCM 15486 / C1TLV30)</name>
    <name type="common">Desulfovibrio piezophilus</name>
    <dbReference type="NCBI Taxonomy" id="1322246"/>
    <lineage>
        <taxon>Bacteria</taxon>
        <taxon>Pseudomonadati</taxon>
        <taxon>Thermodesulfobacteriota</taxon>
        <taxon>Desulfovibrionia</taxon>
        <taxon>Desulfovibrionales</taxon>
        <taxon>Desulfovibrionaceae</taxon>
    </lineage>
</organism>
<gene>
    <name evidence="2" type="ordered locus">BN4_11235</name>
</gene>
<dbReference type="KEGG" id="dpi:BN4_11235"/>
<reference evidence="3" key="2">
    <citation type="journal article" date="2013" name="Stand. Genomic Sci.">
        <title>Complete genome sequence of Desulfocapsa sulfexigens, a marine deltaproteobacterium specialized in disproportionating inorganic sulfur compounds.</title>
        <authorList>
            <person name="Finster K.W."/>
            <person name="Kjeldsen K.U."/>
            <person name="Kube M."/>
            <person name="Reinhardt R."/>
            <person name="Mussmann M."/>
            <person name="Amann R."/>
            <person name="Schreiber L."/>
        </authorList>
    </citation>
    <scope>NUCLEOTIDE SEQUENCE [LARGE SCALE GENOMIC DNA]</scope>
    <source>
        <strain evidence="3">DSM 10523 / SB164P1</strain>
    </source>
</reference>
<dbReference type="PANTHER" id="PTHR43781">
    <property type="entry name" value="SACCHAROPINE DEHYDROGENASE"/>
    <property type="match status" value="1"/>
</dbReference>
<feature type="region of interest" description="Disordered" evidence="1">
    <location>
        <begin position="63"/>
        <end position="88"/>
    </location>
</feature>